<feature type="repeat" description="PPR" evidence="3">
    <location>
        <begin position="591"/>
        <end position="625"/>
    </location>
</feature>
<dbReference type="InterPro" id="IPR002182">
    <property type="entry name" value="NB-ARC"/>
</dbReference>
<dbReference type="Gene3D" id="1.10.10.10">
    <property type="entry name" value="Winged helix-like DNA-binding domain superfamily/Winged helix DNA-binding domain"/>
    <property type="match status" value="1"/>
</dbReference>
<dbReference type="GO" id="GO:0006952">
    <property type="term" value="P:defense response"/>
    <property type="evidence" value="ECO:0007669"/>
    <property type="project" value="UniProtKB-KW"/>
</dbReference>
<dbReference type="Pfam" id="PF13041">
    <property type="entry name" value="PPR_2"/>
    <property type="match status" value="1"/>
</dbReference>
<feature type="domain" description="Disease resistance protein winged helix" evidence="6">
    <location>
        <begin position="331"/>
        <end position="401"/>
    </location>
</feature>
<sequence length="893" mass="102057">MRCSFMRSPCFCLNQGVRRRDIALKIKKISEKLDEIAKENVMYGFKLHKATDHELQQPKTMSSVDESSVYGREVEKEFVVSKLLSESSQEAQDVEVISLVGWGGIGKTTLAQLAFNDAAVTKHFEKKIWVCVSKPFDAVRIAKAILEQFDGRTPNLDELQSLWPRVTEFINRKRVLVILDDVWIKNQREWEQLKLHLTGCARGSKILVTARNDDVAKMVGTEHKIDIETLSDNACRSIFNHMAFQRRSNDERERLTNIGNKIANKCKGLPLAAKVLGGLMQCKKTREEWEDVLYSELWGLDEVEKEIFQPLFLSYYDLPYVVRRCFLYCAMFPRDCQMNKNELVKMWMAQGYLKETGRRDMEVVGEHCFQVLATRFLFQDIKKYGKEDIIFKMHDIVHDFAQYMTRNECLTVDGNNLGEASVQTIERVRHLSMMLSSKTSFPSSIHKAKEKAVYGLPWPVRVLVFTGILGRGKEGHHATRKIAKEPIPVTLVRETVVVMQEFTQSGHWNILCGSLRRQGWKYGSGFVDGIFPVLSPVAHQILNFVRIEVDPNNVWAALDTLPVTHETWDDLINVAVQLRLNKQWDPIALVGAIVYNAYIDGLMKAGNPQRAIEIFQQMKNDGCQPYTDTYTLLINLHGKVSSVVFGSELFCKSDLLDMPLMQEDKLEPDVYTYNALKEAYRFPCGAAEIFSLMRHMGCEPDRASYNIMVDAYGRAGLHEDAQAVFNEMKRLGITPTMKSHMLLLCAYSKARNVTKCEEIVNQMSESGLEPDTFVLNSMMHLYGRLGQFEKMEEGLTAMEKGPYEADISTIQHLNQHIWTSRIFRENGRLGVYSRKKLYTKCLEKFEEMIDARCHLDGGTAKVLLSACSSEDQIEQVTTVIRTMHKGIEIALPA</sequence>
<dbReference type="FunFam" id="3.40.50.300:FF:001091">
    <property type="entry name" value="Probable disease resistance protein At1g61300"/>
    <property type="match status" value="1"/>
</dbReference>
<gene>
    <name evidence="7" type="ORF">DKX38_018999</name>
</gene>
<comment type="caution">
    <text evidence="7">The sequence shown here is derived from an EMBL/GenBank/DDBJ whole genome shotgun (WGS) entry which is preliminary data.</text>
</comment>
<name>A0A5N5KPM1_9ROSI</name>
<dbReference type="Pfam" id="PF23559">
    <property type="entry name" value="WHD_DRP"/>
    <property type="match status" value="1"/>
</dbReference>
<dbReference type="InterPro" id="IPR002885">
    <property type="entry name" value="PPR_rpt"/>
</dbReference>
<dbReference type="GO" id="GO:0043531">
    <property type="term" value="F:ADP binding"/>
    <property type="evidence" value="ECO:0007669"/>
    <property type="project" value="InterPro"/>
</dbReference>
<dbReference type="Pfam" id="PF17177">
    <property type="entry name" value="PPR_long"/>
    <property type="match status" value="1"/>
</dbReference>
<feature type="domain" description="PROP1-like PPR" evidence="5">
    <location>
        <begin position="686"/>
        <end position="798"/>
    </location>
</feature>
<dbReference type="InterPro" id="IPR011990">
    <property type="entry name" value="TPR-like_helical_dom_sf"/>
</dbReference>
<dbReference type="PANTHER" id="PTHR36766:SF45">
    <property type="entry name" value="NB-ARC DOMAIN-CONTAINING PROTEIN"/>
    <property type="match status" value="1"/>
</dbReference>
<keyword evidence="8" id="KW-1185">Reference proteome</keyword>
<evidence type="ECO:0000256" key="3">
    <source>
        <dbReference type="PROSITE-ProRule" id="PRU00708"/>
    </source>
</evidence>
<dbReference type="Proteomes" id="UP000326939">
    <property type="component" value="Chromosome 12"/>
</dbReference>
<dbReference type="InterPro" id="IPR033443">
    <property type="entry name" value="PROP1-like_PPR_dom"/>
</dbReference>
<dbReference type="EMBL" id="VDCV01000012">
    <property type="protein sequence ID" value="KAB5532329.1"/>
    <property type="molecule type" value="Genomic_DNA"/>
</dbReference>
<dbReference type="PANTHER" id="PTHR36766">
    <property type="entry name" value="PLANT BROAD-SPECTRUM MILDEW RESISTANCE PROTEIN RPW8"/>
    <property type="match status" value="1"/>
</dbReference>
<dbReference type="Gene3D" id="1.10.8.430">
    <property type="entry name" value="Helical domain of apoptotic protease-activating factors"/>
    <property type="match status" value="1"/>
</dbReference>
<proteinExistence type="predicted"/>
<feature type="repeat" description="PPR" evidence="3">
    <location>
        <begin position="736"/>
        <end position="770"/>
    </location>
</feature>
<dbReference type="FunFam" id="1.10.10.10:FF:000322">
    <property type="entry name" value="Probable disease resistance protein At1g63360"/>
    <property type="match status" value="1"/>
</dbReference>
<evidence type="ECO:0000259" key="5">
    <source>
        <dbReference type="Pfam" id="PF17177"/>
    </source>
</evidence>
<dbReference type="Pfam" id="PF00931">
    <property type="entry name" value="NB-ARC"/>
    <property type="match status" value="1"/>
</dbReference>
<dbReference type="Gene3D" id="1.25.40.10">
    <property type="entry name" value="Tetratricopeptide repeat domain"/>
    <property type="match status" value="2"/>
</dbReference>
<protein>
    <recommendedName>
        <fullName evidence="9">NB-ARC domain-containing protein</fullName>
    </recommendedName>
</protein>
<evidence type="ECO:0008006" key="9">
    <source>
        <dbReference type="Google" id="ProtNLM"/>
    </source>
</evidence>
<dbReference type="InterPro" id="IPR027417">
    <property type="entry name" value="P-loop_NTPase"/>
</dbReference>
<reference evidence="8" key="1">
    <citation type="journal article" date="2019" name="Gigascience">
        <title>De novo genome assembly of the endangered Acer yangbiense, a plant species with extremely small populations endemic to Yunnan Province, China.</title>
        <authorList>
            <person name="Yang J."/>
            <person name="Wariss H.M."/>
            <person name="Tao L."/>
            <person name="Zhang R."/>
            <person name="Yun Q."/>
            <person name="Hollingsworth P."/>
            <person name="Dao Z."/>
            <person name="Luo G."/>
            <person name="Guo H."/>
            <person name="Ma Y."/>
            <person name="Sun W."/>
        </authorList>
    </citation>
    <scope>NUCLEOTIDE SEQUENCE [LARGE SCALE GENOMIC DNA]</scope>
    <source>
        <strain evidence="8">cv. br00</strain>
    </source>
</reference>
<dbReference type="InterPro" id="IPR058922">
    <property type="entry name" value="WHD_DRP"/>
</dbReference>
<evidence type="ECO:0000259" key="4">
    <source>
        <dbReference type="Pfam" id="PF00931"/>
    </source>
</evidence>
<dbReference type="AlphaFoldDB" id="A0A5N5KPM1"/>
<evidence type="ECO:0000256" key="1">
    <source>
        <dbReference type="ARBA" id="ARBA00022737"/>
    </source>
</evidence>
<dbReference type="NCBIfam" id="TIGR00756">
    <property type="entry name" value="PPR"/>
    <property type="match status" value="3"/>
</dbReference>
<organism evidence="7 8">
    <name type="scientific">Salix brachista</name>
    <dbReference type="NCBI Taxonomy" id="2182728"/>
    <lineage>
        <taxon>Eukaryota</taxon>
        <taxon>Viridiplantae</taxon>
        <taxon>Streptophyta</taxon>
        <taxon>Embryophyta</taxon>
        <taxon>Tracheophyta</taxon>
        <taxon>Spermatophyta</taxon>
        <taxon>Magnoliopsida</taxon>
        <taxon>eudicotyledons</taxon>
        <taxon>Gunneridae</taxon>
        <taxon>Pentapetalae</taxon>
        <taxon>rosids</taxon>
        <taxon>fabids</taxon>
        <taxon>Malpighiales</taxon>
        <taxon>Salicaceae</taxon>
        <taxon>Saliceae</taxon>
        <taxon>Salix</taxon>
    </lineage>
</organism>
<keyword evidence="1" id="KW-0677">Repeat</keyword>
<evidence type="ECO:0000313" key="7">
    <source>
        <dbReference type="EMBL" id="KAB5532329.1"/>
    </source>
</evidence>
<dbReference type="Gene3D" id="3.40.50.300">
    <property type="entry name" value="P-loop containing nucleotide triphosphate hydrolases"/>
    <property type="match status" value="1"/>
</dbReference>
<dbReference type="InterPro" id="IPR042197">
    <property type="entry name" value="Apaf_helical"/>
</dbReference>
<keyword evidence="2" id="KW-0611">Plant defense</keyword>
<dbReference type="SUPFAM" id="SSF52540">
    <property type="entry name" value="P-loop containing nucleoside triphosphate hydrolases"/>
    <property type="match status" value="1"/>
</dbReference>
<dbReference type="PROSITE" id="PS51375">
    <property type="entry name" value="PPR"/>
    <property type="match status" value="3"/>
</dbReference>
<accession>A0A5N5KPM1</accession>
<evidence type="ECO:0000256" key="2">
    <source>
        <dbReference type="ARBA" id="ARBA00022821"/>
    </source>
</evidence>
<dbReference type="InterPro" id="IPR036388">
    <property type="entry name" value="WH-like_DNA-bd_sf"/>
</dbReference>
<dbReference type="PRINTS" id="PR00364">
    <property type="entry name" value="DISEASERSIST"/>
</dbReference>
<evidence type="ECO:0000313" key="8">
    <source>
        <dbReference type="Proteomes" id="UP000326939"/>
    </source>
</evidence>
<evidence type="ECO:0000259" key="6">
    <source>
        <dbReference type="Pfam" id="PF23559"/>
    </source>
</evidence>
<feature type="domain" description="NB-ARC" evidence="4">
    <location>
        <begin position="89"/>
        <end position="248"/>
    </location>
</feature>
<feature type="repeat" description="PPR" evidence="3">
    <location>
        <begin position="701"/>
        <end position="735"/>
    </location>
</feature>